<feature type="non-terminal residue" evidence="2">
    <location>
        <position position="1"/>
    </location>
</feature>
<dbReference type="EMBL" id="UINC01045446">
    <property type="protein sequence ID" value="SVB52214.1"/>
    <property type="molecule type" value="Genomic_DNA"/>
</dbReference>
<sequence>GRMDKKMFGPPVAVHLTSFMEGRGRPRSGPIDGAGRRTIYQEVRRNFLSPMMLAFDMPQPLSTIGRRTSSNVPAQALIMMNDPFVVEQSRLWAKRILSISIDSNADRIRAAYVTAFGRQPSNEEEQSAEAFLQSQAKVHGEAKPGEKAWADFCHVIFNVKEFIFLN</sequence>
<evidence type="ECO:0000313" key="2">
    <source>
        <dbReference type="EMBL" id="SVB52214.1"/>
    </source>
</evidence>
<reference evidence="2" key="1">
    <citation type="submission" date="2018-05" db="EMBL/GenBank/DDBJ databases">
        <authorList>
            <person name="Lanie J.A."/>
            <person name="Ng W.-L."/>
            <person name="Kazmierczak K.M."/>
            <person name="Andrzejewski T.M."/>
            <person name="Davidsen T.M."/>
            <person name="Wayne K.J."/>
            <person name="Tettelin H."/>
            <person name="Glass J.I."/>
            <person name="Rusch D."/>
            <person name="Podicherti R."/>
            <person name="Tsui H.-C.T."/>
            <person name="Winkler M.E."/>
        </authorList>
    </citation>
    <scope>NUCLEOTIDE SEQUENCE</scope>
</reference>
<accession>A0A382EPX8</accession>
<feature type="domain" description="DUF1553" evidence="1">
    <location>
        <begin position="1"/>
        <end position="132"/>
    </location>
</feature>
<proteinExistence type="predicted"/>
<dbReference type="PANTHER" id="PTHR35889">
    <property type="entry name" value="CYCLOINULO-OLIGOSACCHARIDE FRUCTANOTRANSFERASE-RELATED"/>
    <property type="match status" value="1"/>
</dbReference>
<dbReference type="InterPro" id="IPR022655">
    <property type="entry name" value="DUF1553"/>
</dbReference>
<protein>
    <recommendedName>
        <fullName evidence="1">DUF1553 domain-containing protein</fullName>
    </recommendedName>
</protein>
<evidence type="ECO:0000259" key="1">
    <source>
        <dbReference type="Pfam" id="PF07587"/>
    </source>
</evidence>
<dbReference type="Pfam" id="PF07587">
    <property type="entry name" value="PSD1"/>
    <property type="match status" value="1"/>
</dbReference>
<dbReference type="AlphaFoldDB" id="A0A382EPX8"/>
<name>A0A382EPX8_9ZZZZ</name>
<gene>
    <name evidence="2" type="ORF">METZ01_LOCUS205068</name>
</gene>
<organism evidence="2">
    <name type="scientific">marine metagenome</name>
    <dbReference type="NCBI Taxonomy" id="408172"/>
    <lineage>
        <taxon>unclassified sequences</taxon>
        <taxon>metagenomes</taxon>
        <taxon>ecological metagenomes</taxon>
    </lineage>
</organism>
<dbReference type="PANTHER" id="PTHR35889:SF3">
    <property type="entry name" value="F-BOX DOMAIN-CONTAINING PROTEIN"/>
    <property type="match status" value="1"/>
</dbReference>